<dbReference type="InterPro" id="IPR023404">
    <property type="entry name" value="rSAM_horseshoe"/>
</dbReference>
<dbReference type="GO" id="GO:0005829">
    <property type="term" value="C:cytosol"/>
    <property type="evidence" value="ECO:0007669"/>
    <property type="project" value="TreeGrafter"/>
</dbReference>
<dbReference type="InterPro" id="IPR058240">
    <property type="entry name" value="rSAM_sf"/>
</dbReference>
<dbReference type="InterPro" id="IPR007197">
    <property type="entry name" value="rSAM"/>
</dbReference>
<dbReference type="Gene3D" id="3.80.30.20">
    <property type="entry name" value="tm_1862 like domain"/>
    <property type="match status" value="1"/>
</dbReference>
<gene>
    <name evidence="2" type="ORF">S01H1_48090</name>
</gene>
<accession>X0W7E9</accession>
<protein>
    <recommendedName>
        <fullName evidence="1">Radical SAM core domain-containing protein</fullName>
    </recommendedName>
</protein>
<dbReference type="PROSITE" id="PS51918">
    <property type="entry name" value="RADICAL_SAM"/>
    <property type="match status" value="1"/>
</dbReference>
<dbReference type="GO" id="GO:0051539">
    <property type="term" value="F:4 iron, 4 sulfur cluster binding"/>
    <property type="evidence" value="ECO:0007669"/>
    <property type="project" value="TreeGrafter"/>
</dbReference>
<name>X0W7E9_9ZZZZ</name>
<reference evidence="2" key="1">
    <citation type="journal article" date="2014" name="Front. Microbiol.">
        <title>High frequency of phylogenetically diverse reductive dehalogenase-homologous genes in deep subseafloor sedimentary metagenomes.</title>
        <authorList>
            <person name="Kawai M."/>
            <person name="Futagami T."/>
            <person name="Toyoda A."/>
            <person name="Takaki Y."/>
            <person name="Nishi S."/>
            <person name="Hori S."/>
            <person name="Arai W."/>
            <person name="Tsubouchi T."/>
            <person name="Morono Y."/>
            <person name="Uchiyama I."/>
            <person name="Ito T."/>
            <person name="Fujiyama A."/>
            <person name="Inagaki F."/>
            <person name="Takami H."/>
        </authorList>
    </citation>
    <scope>NUCLEOTIDE SEQUENCE</scope>
    <source>
        <strain evidence="2">Expedition CK06-06</strain>
    </source>
</reference>
<evidence type="ECO:0000313" key="2">
    <source>
        <dbReference type="EMBL" id="GAG26485.1"/>
    </source>
</evidence>
<feature type="domain" description="Radical SAM core" evidence="1">
    <location>
        <begin position="1"/>
        <end position="99"/>
    </location>
</feature>
<dbReference type="EMBL" id="BARS01030869">
    <property type="protein sequence ID" value="GAG26485.1"/>
    <property type="molecule type" value="Genomic_DNA"/>
</dbReference>
<sequence>MGRPYQTDHYAQTTAHARETIPNVAITTDIMVGFPGETEDEFEESLAFIEAMDFANAHVFIYSPRPRTAAENLPHRVPLQVARQRSQKVRQLVKCSALAYRNRFSGEILPVLWETAREQGSEGWELSGLTDNYLRVHAYGDISLLNEITGARLTDVEGEVVRGEVV</sequence>
<comment type="caution">
    <text evidence="2">The sequence shown here is derived from an EMBL/GenBank/DDBJ whole genome shotgun (WGS) entry which is preliminary data.</text>
</comment>
<proteinExistence type="predicted"/>
<dbReference type="GO" id="GO:0035597">
    <property type="term" value="F:tRNA-2-methylthio-N(6)-dimethylallyladenosine(37) synthase activity"/>
    <property type="evidence" value="ECO:0007669"/>
    <property type="project" value="TreeGrafter"/>
</dbReference>
<dbReference type="PANTHER" id="PTHR43020">
    <property type="entry name" value="CDK5 REGULATORY SUBUNIT-ASSOCIATED PROTEIN 1"/>
    <property type="match status" value="1"/>
</dbReference>
<dbReference type="SUPFAM" id="SSF102114">
    <property type="entry name" value="Radical SAM enzymes"/>
    <property type="match status" value="1"/>
</dbReference>
<dbReference type="PANTHER" id="PTHR43020:SF2">
    <property type="entry name" value="MITOCHONDRIAL TRNA METHYLTHIOTRANSFERASE CDK5RAP1"/>
    <property type="match status" value="1"/>
</dbReference>
<dbReference type="AlphaFoldDB" id="X0W7E9"/>
<evidence type="ECO:0000259" key="1">
    <source>
        <dbReference type="PROSITE" id="PS51918"/>
    </source>
</evidence>
<organism evidence="2">
    <name type="scientific">marine sediment metagenome</name>
    <dbReference type="NCBI Taxonomy" id="412755"/>
    <lineage>
        <taxon>unclassified sequences</taxon>
        <taxon>metagenomes</taxon>
        <taxon>ecological metagenomes</taxon>
    </lineage>
</organism>